<name>A0A7W5ZRA8_9BACT</name>
<comment type="caution">
    <text evidence="1">The sequence shown here is derived from an EMBL/GenBank/DDBJ whole genome shotgun (WGS) entry which is preliminary data.</text>
</comment>
<evidence type="ECO:0000313" key="1">
    <source>
        <dbReference type="EMBL" id="MBB3842197.1"/>
    </source>
</evidence>
<proteinExistence type="predicted"/>
<gene>
    <name evidence="1" type="ORF">FHS57_006228</name>
</gene>
<keyword evidence="2" id="KW-1185">Reference proteome</keyword>
<dbReference type="EMBL" id="JACIBY010000029">
    <property type="protein sequence ID" value="MBB3842197.1"/>
    <property type="molecule type" value="Genomic_DNA"/>
</dbReference>
<dbReference type="Proteomes" id="UP000541352">
    <property type="component" value="Unassembled WGS sequence"/>
</dbReference>
<accession>A0A7W5ZRA8</accession>
<organism evidence="1 2">
    <name type="scientific">Runella defluvii</name>
    <dbReference type="NCBI Taxonomy" id="370973"/>
    <lineage>
        <taxon>Bacteria</taxon>
        <taxon>Pseudomonadati</taxon>
        <taxon>Bacteroidota</taxon>
        <taxon>Cytophagia</taxon>
        <taxon>Cytophagales</taxon>
        <taxon>Spirosomataceae</taxon>
        <taxon>Runella</taxon>
    </lineage>
</organism>
<sequence>MATQLNRYCIVFLLALLVRSDCRGQTRLTPEDSLREKIFQIALGEVGLREPRGRNDHPRILDYHRSVNSYLAKMVPVPPYCASFVNYCYTKAGVKVTKVVAPARARDWFKESSRIVLTQQTLRGNQRMVKMPKKGDVIGYIFYGKNISHIEILEKIDIAEGYLYAIGANTSGDNAYNTVNREGDGVYYVRRRIKMFYQIANVLK</sequence>
<reference evidence="1 2" key="1">
    <citation type="submission" date="2020-08" db="EMBL/GenBank/DDBJ databases">
        <title>Genomic Encyclopedia of Type Strains, Phase IV (KMG-IV): sequencing the most valuable type-strain genomes for metagenomic binning, comparative biology and taxonomic classification.</title>
        <authorList>
            <person name="Goeker M."/>
        </authorList>
    </citation>
    <scope>NUCLEOTIDE SEQUENCE [LARGE SCALE GENOMIC DNA]</scope>
    <source>
        <strain evidence="1 2">DSM 17976</strain>
    </source>
</reference>
<evidence type="ECO:0000313" key="2">
    <source>
        <dbReference type="Proteomes" id="UP000541352"/>
    </source>
</evidence>
<evidence type="ECO:0008006" key="3">
    <source>
        <dbReference type="Google" id="ProtNLM"/>
    </source>
</evidence>
<dbReference type="AlphaFoldDB" id="A0A7W5ZRA8"/>
<protein>
    <recommendedName>
        <fullName evidence="3">CHAP domain-containing protein</fullName>
    </recommendedName>
</protein>